<dbReference type="InterPro" id="IPR036322">
    <property type="entry name" value="WD40_repeat_dom_sf"/>
</dbReference>
<dbReference type="SUPFAM" id="SSF50978">
    <property type="entry name" value="WD40 repeat-like"/>
    <property type="match status" value="1"/>
</dbReference>
<protein>
    <submittedName>
        <fullName evidence="1">Uncharacterized protein</fullName>
    </submittedName>
</protein>
<reference evidence="1" key="1">
    <citation type="submission" date="2022-01" db="EMBL/GenBank/DDBJ databases">
        <authorList>
            <person name="King R."/>
        </authorList>
    </citation>
    <scope>NUCLEOTIDE SEQUENCE</scope>
</reference>
<organism evidence="1 2">
    <name type="scientific">Chironomus riparius</name>
    <dbReference type="NCBI Taxonomy" id="315576"/>
    <lineage>
        <taxon>Eukaryota</taxon>
        <taxon>Metazoa</taxon>
        <taxon>Ecdysozoa</taxon>
        <taxon>Arthropoda</taxon>
        <taxon>Hexapoda</taxon>
        <taxon>Insecta</taxon>
        <taxon>Pterygota</taxon>
        <taxon>Neoptera</taxon>
        <taxon>Endopterygota</taxon>
        <taxon>Diptera</taxon>
        <taxon>Nematocera</taxon>
        <taxon>Chironomoidea</taxon>
        <taxon>Chironomidae</taxon>
        <taxon>Chironominae</taxon>
        <taxon>Chironomus</taxon>
    </lineage>
</organism>
<gene>
    <name evidence="1" type="ORF">CHIRRI_LOCUS7980</name>
</gene>
<dbReference type="Gene3D" id="2.130.10.10">
    <property type="entry name" value="YVTN repeat-like/Quinoprotein amine dehydrogenase"/>
    <property type="match status" value="1"/>
</dbReference>
<dbReference type="InterPro" id="IPR015943">
    <property type="entry name" value="WD40/YVTN_repeat-like_dom_sf"/>
</dbReference>
<name>A0A9N9RXR6_9DIPT</name>
<sequence length="471" mass="52803">MNFNLTEHSSEVVGFDSTWDTDKQVHVRDSSTETLENSVEISEKSIGTSTQTKEIGVQASPVVLSNSNDETDKKLAAWLRKIMPALEKELIEGTTQVHDNSSNQVSVSSFAKVSEFQHIDVKSSFPESNEELIIGHAVWLSVILQNNPVLVVSCSLKSSSNEPPSSSYLILFEPQRSKTDGNIYWKEVSSMPIKEPIEYLVVNSENRDIFAGASNSGDFYIWEYVKSSSTNSDQQIIEIFSKGCDDSIAGITFLTDNTFVCCFINDGNLVSYKIVNKQNCIIDKVMKIDQRKLKESHITAITNIDKSSDFVIGLLNGKIFYCSTNQFVASDDNVIDPIVREMSSHKFAVKSLKHGQHLDKNFVISFDASSEIFIHEIEDDPNEKSLKFVIRLPLPIKNCLAVTNNMEHIFCPLSNGNLEVFNARNQTRRVIEGNHSGNNMLAELSKNESWLVTGIFKGSFKLYYISVDDDK</sequence>
<reference evidence="1" key="2">
    <citation type="submission" date="2022-10" db="EMBL/GenBank/DDBJ databases">
        <authorList>
            <consortium name="ENA_rothamsted_submissions"/>
            <consortium name="culmorum"/>
            <person name="King R."/>
        </authorList>
    </citation>
    <scope>NUCLEOTIDE SEQUENCE</scope>
</reference>
<proteinExistence type="predicted"/>
<evidence type="ECO:0000313" key="2">
    <source>
        <dbReference type="Proteomes" id="UP001153620"/>
    </source>
</evidence>
<dbReference type="EMBL" id="OU895878">
    <property type="protein sequence ID" value="CAG9805103.1"/>
    <property type="molecule type" value="Genomic_DNA"/>
</dbReference>
<dbReference type="OrthoDB" id="445052at2759"/>
<dbReference type="AlphaFoldDB" id="A0A9N9RXR6"/>
<dbReference type="Proteomes" id="UP001153620">
    <property type="component" value="Chromosome 2"/>
</dbReference>
<keyword evidence="2" id="KW-1185">Reference proteome</keyword>
<evidence type="ECO:0000313" key="1">
    <source>
        <dbReference type="EMBL" id="CAG9805103.1"/>
    </source>
</evidence>
<accession>A0A9N9RXR6</accession>